<dbReference type="RefSeq" id="XP_018000073.1">
    <property type="nucleotide sequence ID" value="XM_018140232.1"/>
</dbReference>
<comment type="caution">
    <text evidence="7">The sequence shown here is derived from an EMBL/GenBank/DDBJ whole genome shotgun (WGS) entry which is preliminary data.</text>
</comment>
<dbReference type="GeneID" id="28732112"/>
<evidence type="ECO:0000256" key="1">
    <source>
        <dbReference type="ARBA" id="ARBA00004123"/>
    </source>
</evidence>
<evidence type="ECO:0000313" key="8">
    <source>
        <dbReference type="Proteomes" id="UP000038010"/>
    </source>
</evidence>
<dbReference type="GO" id="GO:0008270">
    <property type="term" value="F:zinc ion binding"/>
    <property type="evidence" value="ECO:0007669"/>
    <property type="project" value="InterPro"/>
</dbReference>
<organism evidence="7 8">
    <name type="scientific">Cyphellophora attinorum</name>
    <dbReference type="NCBI Taxonomy" id="1664694"/>
    <lineage>
        <taxon>Eukaryota</taxon>
        <taxon>Fungi</taxon>
        <taxon>Dikarya</taxon>
        <taxon>Ascomycota</taxon>
        <taxon>Pezizomycotina</taxon>
        <taxon>Eurotiomycetes</taxon>
        <taxon>Chaetothyriomycetidae</taxon>
        <taxon>Chaetothyriales</taxon>
        <taxon>Cyphellophoraceae</taxon>
        <taxon>Cyphellophora</taxon>
    </lineage>
</organism>
<dbReference type="InterPro" id="IPR050815">
    <property type="entry name" value="TF_fung"/>
</dbReference>
<evidence type="ECO:0000313" key="7">
    <source>
        <dbReference type="EMBL" id="KPI40110.1"/>
    </source>
</evidence>
<keyword evidence="2" id="KW-0479">Metal-binding</keyword>
<feature type="domain" description="Xylanolytic transcriptional activator regulatory" evidence="6">
    <location>
        <begin position="32"/>
        <end position="212"/>
    </location>
</feature>
<protein>
    <recommendedName>
        <fullName evidence="6">Xylanolytic transcriptional activator regulatory domain-containing protein</fullName>
    </recommendedName>
</protein>
<dbReference type="InterPro" id="IPR007219">
    <property type="entry name" value="XnlR_reg_dom"/>
</dbReference>
<evidence type="ECO:0000256" key="3">
    <source>
        <dbReference type="ARBA" id="ARBA00023015"/>
    </source>
</evidence>
<dbReference type="GO" id="GO:0005634">
    <property type="term" value="C:nucleus"/>
    <property type="evidence" value="ECO:0007669"/>
    <property type="project" value="UniProtKB-SubCell"/>
</dbReference>
<dbReference type="OrthoDB" id="2309723at2759"/>
<gene>
    <name evidence="7" type="ORF">AB675_11390</name>
</gene>
<keyword evidence="5" id="KW-0539">Nucleus</keyword>
<keyword evidence="4" id="KW-0804">Transcription</keyword>
<name>A0A0N1H997_9EURO</name>
<keyword evidence="8" id="KW-1185">Reference proteome</keyword>
<dbReference type="VEuPathDB" id="FungiDB:AB675_11390"/>
<keyword evidence="3" id="KW-0805">Transcription regulation</keyword>
<dbReference type="CDD" id="cd12148">
    <property type="entry name" value="fungal_TF_MHR"/>
    <property type="match status" value="1"/>
</dbReference>
<dbReference type="Pfam" id="PF04082">
    <property type="entry name" value="Fungal_trans"/>
    <property type="match status" value="1"/>
</dbReference>
<proteinExistence type="predicted"/>
<evidence type="ECO:0000259" key="6">
    <source>
        <dbReference type="Pfam" id="PF04082"/>
    </source>
</evidence>
<evidence type="ECO:0000256" key="2">
    <source>
        <dbReference type="ARBA" id="ARBA00022723"/>
    </source>
</evidence>
<dbReference type="PANTHER" id="PTHR47338:SF7">
    <property type="entry name" value="ZN(II)2CYS6 TRANSCRIPTION FACTOR (EUROFUNG)"/>
    <property type="match status" value="1"/>
</dbReference>
<dbReference type="AlphaFoldDB" id="A0A0N1H997"/>
<comment type="subcellular location">
    <subcellularLocation>
        <location evidence="1">Nucleus</location>
    </subcellularLocation>
</comment>
<sequence>MRTSEPLSIVYQEPPHVPDYIGVPEPLVQKLIKLYFSHVYNSHLLLHEPSFMHERSLGLIKTHVVLSVCAWGAIFYRDHDGQATLIDHGFAREWATRAGQLVLSEIESPHEDNVVTCAHLHLFWYTRGSWRRSYIYKGNAIQTAHILNLAGTRRSKSSDLAAEISRRRFWACYLINCHSSESIFAINSLKKVSSLALPWHDADFEKGVSSTAPDTLESDSPSGSMYAEVIRAMTQWSSVNALINVKDSPMDERINSMHQLDAKVRDWWARVPASLCLDADTLACTQSVPIPKLLLINVAYHQCLCALHSSVVPLFSWGPSTSAPAFTRQISAQIAYDSSCAITQLLDLASVRGEDVSNYPSFIGFAAYCSFAVQAPFKWCLDPAVRERADRIGTANMNVITKMAKYWRSIALLEIYATYITQMHMQNQPGLEGEPKVTSPAKLKGFSIEASLARRTILTMNSILWKDDGAYAIEGEEVTVISPEGLTQGTDLQHGSNSTEGTTLVTTNIEPHETYHMPLIDTTGGVFSSDGLGDFFQPILNASSMFHAFADDFNFDMLSNNLYTESGAAH</sequence>
<reference evidence="7 8" key="1">
    <citation type="submission" date="2015-06" db="EMBL/GenBank/DDBJ databases">
        <title>Draft genome of the ant-associated black yeast Phialophora attae CBS 131958.</title>
        <authorList>
            <person name="Moreno L.F."/>
            <person name="Stielow B.J."/>
            <person name="de Hoog S."/>
            <person name="Vicente V.A."/>
            <person name="Weiss V.A."/>
            <person name="de Vries M."/>
            <person name="Cruz L.M."/>
            <person name="Souza E.M."/>
        </authorList>
    </citation>
    <scope>NUCLEOTIDE SEQUENCE [LARGE SCALE GENOMIC DNA]</scope>
    <source>
        <strain evidence="7 8">CBS 131958</strain>
    </source>
</reference>
<dbReference type="Proteomes" id="UP000038010">
    <property type="component" value="Unassembled WGS sequence"/>
</dbReference>
<evidence type="ECO:0000256" key="4">
    <source>
        <dbReference type="ARBA" id="ARBA00023163"/>
    </source>
</evidence>
<evidence type="ECO:0000256" key="5">
    <source>
        <dbReference type="ARBA" id="ARBA00023242"/>
    </source>
</evidence>
<dbReference type="GO" id="GO:0003677">
    <property type="term" value="F:DNA binding"/>
    <property type="evidence" value="ECO:0007669"/>
    <property type="project" value="InterPro"/>
</dbReference>
<dbReference type="EMBL" id="LFJN01000013">
    <property type="protein sequence ID" value="KPI40110.1"/>
    <property type="molecule type" value="Genomic_DNA"/>
</dbReference>
<accession>A0A0N1H997</accession>
<dbReference type="GO" id="GO:0006351">
    <property type="term" value="P:DNA-templated transcription"/>
    <property type="evidence" value="ECO:0007669"/>
    <property type="project" value="InterPro"/>
</dbReference>
<dbReference type="PANTHER" id="PTHR47338">
    <property type="entry name" value="ZN(II)2CYS6 TRANSCRIPTION FACTOR (EUROFUNG)-RELATED"/>
    <property type="match status" value="1"/>
</dbReference>
<dbReference type="GO" id="GO:0000981">
    <property type="term" value="F:DNA-binding transcription factor activity, RNA polymerase II-specific"/>
    <property type="evidence" value="ECO:0007669"/>
    <property type="project" value="InterPro"/>
</dbReference>